<name>A0A4S8J1F7_MUSBA</name>
<dbReference type="PANTHER" id="PTHR37695:SF1">
    <property type="entry name" value="RECOMBINATION INITIATION DEFECTS 3-RELATED"/>
    <property type="match status" value="1"/>
</dbReference>
<sequence length="214" mass="24147">MKLKINKACDLSSISALPPRRWSGKEDPFSIAAVVLPGHVSLSQLSQRSFEKAIQRCGSQEKGWSHWLQLHRQERNLSYIFQGQLEMCADRMQPLSRITDAIQVSEELEHKLQLIESSLNRVGMILVSVQGDVMQVNKAIKELSLEAEGIRQKISLFDNSMHQLPKWEDDIKSFLGRSITSISDQLSNNNSSCKVHEIASVVRALQEQICAHLA</sequence>
<proteinExistence type="predicted"/>
<evidence type="ECO:0000313" key="1">
    <source>
        <dbReference type="EMBL" id="THU55147.1"/>
    </source>
</evidence>
<dbReference type="AlphaFoldDB" id="A0A4S8J1F7"/>
<comment type="caution">
    <text evidence="1">The sequence shown here is derived from an EMBL/GenBank/DDBJ whole genome shotgun (WGS) entry which is preliminary data.</text>
</comment>
<dbReference type="Proteomes" id="UP000317650">
    <property type="component" value="Chromosome 11"/>
</dbReference>
<gene>
    <name evidence="1" type="ORF">C4D60_Mb11t03500</name>
</gene>
<accession>A0A4S8J1F7</accession>
<keyword evidence="2" id="KW-1185">Reference proteome</keyword>
<dbReference type="EMBL" id="PYDT01000007">
    <property type="protein sequence ID" value="THU55147.1"/>
    <property type="molecule type" value="Genomic_DNA"/>
</dbReference>
<evidence type="ECO:0000313" key="2">
    <source>
        <dbReference type="Proteomes" id="UP000317650"/>
    </source>
</evidence>
<dbReference type="PANTHER" id="PTHR37695">
    <property type="entry name" value="RECOMBINATION INITIATION DEFECTS 3-RELATED"/>
    <property type="match status" value="1"/>
</dbReference>
<dbReference type="GO" id="GO:0005634">
    <property type="term" value="C:nucleus"/>
    <property type="evidence" value="ECO:0007669"/>
    <property type="project" value="TreeGrafter"/>
</dbReference>
<reference evidence="1 2" key="1">
    <citation type="journal article" date="2019" name="Nat. Plants">
        <title>Genome sequencing of Musa balbisiana reveals subgenome evolution and function divergence in polyploid bananas.</title>
        <authorList>
            <person name="Yao X."/>
        </authorList>
    </citation>
    <scope>NUCLEOTIDE SEQUENCE [LARGE SCALE GENOMIC DNA]</scope>
    <source>
        <strain evidence="2">cv. DH-PKW</strain>
        <tissue evidence="1">Leaves</tissue>
    </source>
</reference>
<dbReference type="STRING" id="52838.A0A4S8J1F7"/>
<dbReference type="GO" id="GO:0009556">
    <property type="term" value="P:microsporogenesis"/>
    <property type="evidence" value="ECO:0007669"/>
    <property type="project" value="TreeGrafter"/>
</dbReference>
<organism evidence="1 2">
    <name type="scientific">Musa balbisiana</name>
    <name type="common">Banana</name>
    <dbReference type="NCBI Taxonomy" id="52838"/>
    <lineage>
        <taxon>Eukaryota</taxon>
        <taxon>Viridiplantae</taxon>
        <taxon>Streptophyta</taxon>
        <taxon>Embryophyta</taxon>
        <taxon>Tracheophyta</taxon>
        <taxon>Spermatophyta</taxon>
        <taxon>Magnoliopsida</taxon>
        <taxon>Liliopsida</taxon>
        <taxon>Zingiberales</taxon>
        <taxon>Musaceae</taxon>
        <taxon>Musa</taxon>
    </lineage>
</organism>
<dbReference type="InterPro" id="IPR034546">
    <property type="entry name" value="PAIR1"/>
</dbReference>
<dbReference type="GO" id="GO:0070192">
    <property type="term" value="P:chromosome organization involved in meiotic cell cycle"/>
    <property type="evidence" value="ECO:0007669"/>
    <property type="project" value="InterPro"/>
</dbReference>
<protein>
    <submittedName>
        <fullName evidence="1">Uncharacterized protein</fullName>
    </submittedName>
</protein>
<dbReference type="GO" id="GO:0009553">
    <property type="term" value="P:embryo sac development"/>
    <property type="evidence" value="ECO:0007669"/>
    <property type="project" value="TreeGrafter"/>
</dbReference>
<dbReference type="GO" id="GO:0042138">
    <property type="term" value="P:meiotic DNA double-strand break formation"/>
    <property type="evidence" value="ECO:0007669"/>
    <property type="project" value="TreeGrafter"/>
</dbReference>